<dbReference type="RefSeq" id="WP_159172597.1">
    <property type="nucleotide sequence ID" value="NZ_LR732308.1"/>
</dbReference>
<evidence type="ECO:0000256" key="1">
    <source>
        <dbReference type="SAM" id="Phobius"/>
    </source>
</evidence>
<dbReference type="Proteomes" id="UP000439752">
    <property type="component" value="Unassembled WGS sequence"/>
</dbReference>
<feature type="transmembrane region" description="Helical" evidence="1">
    <location>
        <begin position="37"/>
        <end position="58"/>
    </location>
</feature>
<proteinExistence type="predicted"/>
<name>A0A653II98_9BACL</name>
<reference evidence="2 3" key="1">
    <citation type="submission" date="2019-10" db="EMBL/GenBank/DDBJ databases">
        <authorList>
            <person name="Karimi E."/>
        </authorList>
    </citation>
    <scope>NUCLEOTIDE SEQUENCE [LARGE SCALE GENOMIC DNA]</scope>
    <source>
        <strain evidence="2">Exiguobacterium sp. 9Y</strain>
    </source>
</reference>
<feature type="transmembrane region" description="Helical" evidence="1">
    <location>
        <begin position="6"/>
        <end position="25"/>
    </location>
</feature>
<evidence type="ECO:0000313" key="3">
    <source>
        <dbReference type="Proteomes" id="UP000439752"/>
    </source>
</evidence>
<dbReference type="EMBL" id="CABWKQ010000058">
    <property type="protein sequence ID" value="VWX38747.1"/>
    <property type="molecule type" value="Genomic_DNA"/>
</dbReference>
<dbReference type="AlphaFoldDB" id="A0A653II98"/>
<keyword evidence="1" id="KW-1133">Transmembrane helix</keyword>
<gene>
    <name evidence="2" type="ORF">EXIGUO9Y_80075</name>
</gene>
<protein>
    <submittedName>
        <fullName evidence="2">Uncharacterized protein</fullName>
    </submittedName>
</protein>
<keyword evidence="1" id="KW-0472">Membrane</keyword>
<organism evidence="2 3">
    <name type="scientific">Exiguobacterium oxidotolerans</name>
    <dbReference type="NCBI Taxonomy" id="223958"/>
    <lineage>
        <taxon>Bacteria</taxon>
        <taxon>Bacillati</taxon>
        <taxon>Bacillota</taxon>
        <taxon>Bacilli</taxon>
        <taxon>Bacillales</taxon>
        <taxon>Bacillales Family XII. Incertae Sedis</taxon>
        <taxon>Exiguobacterium</taxon>
    </lineage>
</organism>
<keyword evidence="1" id="KW-0812">Transmembrane</keyword>
<evidence type="ECO:0000313" key="2">
    <source>
        <dbReference type="EMBL" id="VWX38747.1"/>
    </source>
</evidence>
<keyword evidence="3" id="KW-1185">Reference proteome</keyword>
<accession>A0A653II98</accession>
<sequence length="59" mass="6634">MSTTIGSLLAILIMLVTIIYGVVYIQKKKRNTDQEATYKIVFTTAILLLAVPFILTIFK</sequence>